<comment type="caution">
    <text evidence="3">The sequence shown here is derived from an EMBL/GenBank/DDBJ whole genome shotgun (WGS) entry which is preliminary data.</text>
</comment>
<dbReference type="EMBL" id="JADNYJ010000019">
    <property type="protein sequence ID" value="KAF8906225.1"/>
    <property type="molecule type" value="Genomic_DNA"/>
</dbReference>
<protein>
    <submittedName>
        <fullName evidence="3">Regulator of chromosome condensation 1/beta-lactamase-inhibitor protein II</fullName>
    </submittedName>
</protein>
<keyword evidence="4" id="KW-1185">Reference proteome</keyword>
<name>A0A9P5NR84_GYMJU</name>
<dbReference type="InterPro" id="IPR051553">
    <property type="entry name" value="Ran_GTPase-activating"/>
</dbReference>
<evidence type="ECO:0000313" key="4">
    <source>
        <dbReference type="Proteomes" id="UP000724874"/>
    </source>
</evidence>
<dbReference type="Gene3D" id="2.130.10.30">
    <property type="entry name" value="Regulator of chromosome condensation 1/beta-lactamase-inhibitor protein II"/>
    <property type="match status" value="2"/>
</dbReference>
<evidence type="ECO:0000313" key="3">
    <source>
        <dbReference type="EMBL" id="KAF8906225.1"/>
    </source>
</evidence>
<dbReference type="AlphaFoldDB" id="A0A9P5NR84"/>
<feature type="region of interest" description="Disordered" evidence="2">
    <location>
        <begin position="367"/>
        <end position="395"/>
    </location>
</feature>
<dbReference type="Pfam" id="PF13540">
    <property type="entry name" value="RCC1_2"/>
    <property type="match status" value="1"/>
</dbReference>
<evidence type="ECO:0000256" key="2">
    <source>
        <dbReference type="SAM" id="MobiDB-lite"/>
    </source>
</evidence>
<feature type="repeat" description="RCC1" evidence="1">
    <location>
        <begin position="225"/>
        <end position="276"/>
    </location>
</feature>
<dbReference type="InterPro" id="IPR000408">
    <property type="entry name" value="Reg_chr_condens"/>
</dbReference>
<accession>A0A9P5NR84</accession>
<sequence>MLKLPTPIRSISCGRVHSSCLDSANKIWTFTNWGRPFRLSSPILSDPEYAPKQIECGWTFSSLLTKSGHVFIWWPFAGSMGEVIEQKMQEMDSEGDKRVYAAQGDIIPCVPWDLDITPTRLPPIPTLPDLPNTGDTEKSNAAQLVQIAGFDNHIVGLTNHGHVLKYGSLHDETGVPHGRWEYLPHFSEVDRLREQPAFSDESDAAKLKLPQTMKITHISANFLHFVAYSTGPSSIVLVGDTVANSESQPKIIRELQNKSVISVVIGDYHNAALTANGKLLTWGAYSNGALGLGDPFKLGPGTPGGFASSEDRTAAGRHLRNPPSVAIPTEVRFDHNLNKPRDRFCFATTAAGWHTGALVIDLEPGEGKDEAEQIEGLQKGSSRPGPSHRQLEMPPIVPLPGIFRVGHAGRGNFGGVRRIQHPDSDTS</sequence>
<dbReference type="InterPro" id="IPR009091">
    <property type="entry name" value="RCC1/BLIP-II"/>
</dbReference>
<dbReference type="GO" id="GO:0005085">
    <property type="term" value="F:guanyl-nucleotide exchange factor activity"/>
    <property type="evidence" value="ECO:0007669"/>
    <property type="project" value="TreeGrafter"/>
</dbReference>
<dbReference type="PANTHER" id="PTHR45982:SF3">
    <property type="entry name" value="F-BOX PROTEIN POF9"/>
    <property type="match status" value="1"/>
</dbReference>
<dbReference type="OrthoDB" id="61110at2759"/>
<proteinExistence type="predicted"/>
<dbReference type="PRINTS" id="PR00633">
    <property type="entry name" value="RCCNDNSATION"/>
</dbReference>
<dbReference type="PROSITE" id="PS50012">
    <property type="entry name" value="RCC1_3"/>
    <property type="match status" value="1"/>
</dbReference>
<dbReference type="Proteomes" id="UP000724874">
    <property type="component" value="Unassembled WGS sequence"/>
</dbReference>
<dbReference type="GO" id="GO:0005737">
    <property type="term" value="C:cytoplasm"/>
    <property type="evidence" value="ECO:0007669"/>
    <property type="project" value="TreeGrafter"/>
</dbReference>
<dbReference type="SUPFAM" id="SSF50985">
    <property type="entry name" value="RCC1/BLIP-II"/>
    <property type="match status" value="1"/>
</dbReference>
<organism evidence="3 4">
    <name type="scientific">Gymnopilus junonius</name>
    <name type="common">Spectacular rustgill mushroom</name>
    <name type="synonym">Gymnopilus spectabilis subsp. junonius</name>
    <dbReference type="NCBI Taxonomy" id="109634"/>
    <lineage>
        <taxon>Eukaryota</taxon>
        <taxon>Fungi</taxon>
        <taxon>Dikarya</taxon>
        <taxon>Basidiomycota</taxon>
        <taxon>Agaricomycotina</taxon>
        <taxon>Agaricomycetes</taxon>
        <taxon>Agaricomycetidae</taxon>
        <taxon>Agaricales</taxon>
        <taxon>Agaricineae</taxon>
        <taxon>Hymenogastraceae</taxon>
        <taxon>Gymnopilus</taxon>
    </lineage>
</organism>
<gene>
    <name evidence="3" type="ORF">CPB84DRAFT_1770268</name>
</gene>
<dbReference type="PANTHER" id="PTHR45982">
    <property type="entry name" value="REGULATOR OF CHROMOSOME CONDENSATION"/>
    <property type="match status" value="1"/>
</dbReference>
<reference evidence="3" key="1">
    <citation type="submission" date="2020-11" db="EMBL/GenBank/DDBJ databases">
        <authorList>
            <consortium name="DOE Joint Genome Institute"/>
            <person name="Ahrendt S."/>
            <person name="Riley R."/>
            <person name="Andreopoulos W."/>
            <person name="LaButti K."/>
            <person name="Pangilinan J."/>
            <person name="Ruiz-duenas F.J."/>
            <person name="Barrasa J.M."/>
            <person name="Sanchez-Garcia M."/>
            <person name="Camarero S."/>
            <person name="Miyauchi S."/>
            <person name="Serrano A."/>
            <person name="Linde D."/>
            <person name="Babiker R."/>
            <person name="Drula E."/>
            <person name="Ayuso-Fernandez I."/>
            <person name="Pacheco R."/>
            <person name="Padilla G."/>
            <person name="Ferreira P."/>
            <person name="Barriuso J."/>
            <person name="Kellner H."/>
            <person name="Castanera R."/>
            <person name="Alfaro M."/>
            <person name="Ramirez L."/>
            <person name="Pisabarro A.G."/>
            <person name="Kuo A."/>
            <person name="Tritt A."/>
            <person name="Lipzen A."/>
            <person name="He G."/>
            <person name="Yan M."/>
            <person name="Ng V."/>
            <person name="Cullen D."/>
            <person name="Martin F."/>
            <person name="Rosso M.-N."/>
            <person name="Henrissat B."/>
            <person name="Hibbett D."/>
            <person name="Martinez A.T."/>
            <person name="Grigoriev I.V."/>
        </authorList>
    </citation>
    <scope>NUCLEOTIDE SEQUENCE</scope>
    <source>
        <strain evidence="3">AH 44721</strain>
    </source>
</reference>
<evidence type="ECO:0000256" key="1">
    <source>
        <dbReference type="PROSITE-ProRule" id="PRU00235"/>
    </source>
</evidence>